<feature type="binding site" evidence="9">
    <location>
        <begin position="67"/>
        <end position="70"/>
    </location>
    <ligand>
        <name>FMN</name>
        <dbReference type="ChEBI" id="CHEBI:58210"/>
    </ligand>
</feature>
<keyword evidence="8 9" id="KW-0560">Oxidoreductase</keyword>
<feature type="binding site" evidence="9">
    <location>
        <begin position="105"/>
        <end position="114"/>
    </location>
    <ligand>
        <name>FMN</name>
        <dbReference type="ChEBI" id="CHEBI:58210"/>
    </ligand>
</feature>
<evidence type="ECO:0000256" key="2">
    <source>
        <dbReference type="ARBA" id="ARBA00001974"/>
    </source>
</evidence>
<evidence type="ECO:0000313" key="12">
    <source>
        <dbReference type="EMBL" id="ANB14694.1"/>
    </source>
</evidence>
<dbReference type="SUPFAM" id="SSF52218">
    <property type="entry name" value="Flavoproteins"/>
    <property type="match status" value="1"/>
</dbReference>
<dbReference type="OrthoDB" id="1856718at2759"/>
<feature type="binding site" evidence="9">
    <location>
        <begin position="559"/>
        <end position="563"/>
    </location>
    <ligand>
        <name>NADP(+)</name>
        <dbReference type="ChEBI" id="CHEBI:58349"/>
    </ligand>
</feature>
<dbReference type="Gene3D" id="2.40.30.10">
    <property type="entry name" value="Translation factors"/>
    <property type="match status" value="1"/>
</dbReference>
<proteinExistence type="inferred from homology"/>
<keyword evidence="9" id="KW-0496">Mitochondrion</keyword>
<dbReference type="GO" id="GO:0006809">
    <property type="term" value="P:nitric oxide biosynthetic process"/>
    <property type="evidence" value="ECO:0007669"/>
    <property type="project" value="EnsemblFungi"/>
</dbReference>
<sequence length="634" mass="71471">MDSIVGSVSPQRSVLILYGTETGNAQDCAEILAKKCQRLRLNPTVCGMDDYDVSQLPLESTIIVICSTTGQGDLPRNALKFWRFLLRKKLPPTLLSHIRFTSFGLGDSSYPRYNWAIRKVHKRLMQLGAREFIGRGEGDEMGTESLDSQFESWIDLISERLLQPDMFPLAPGTEVISDNILLEPRYKLSVDTKKIRRLTSGEAQTATIALTRGDALVGTVVSNKRITAQEHFQDVRNFEFTASQEDSTPSLDYLPGDTVGLYPRNDATDVNELLEHQGWSEIADHPVTVNEEFEKAIIGGLVKPLTLRSLITHHLDISAIPRRSFFAVAWHFSTDNEREQERLKEFSTIEGLQDLYDYANRSRRSILETITEFYSLKIPVEYILDLIPILRPRLFSISSPSPGSFRAVNDGVQTSDNEKPSDPVNKTSFSLTIAIVKYKTIIKRIRRGVCTKWVEGLTEGDKIPFSLFRASFKSEDVHDIETPIIMIAPGTGIAPMRSLILTRAAKEAVLQPDTAASMLLFFGCRYKEKDYLYEDDWNRVSNSGHSSLTVIPAFSRENGGYVQDKLYSAKDQVSELLVKQNASIYVCGSAGKMPRQVRITIATILEETQNWSTETTEAYVSSMERTGRYLQETW</sequence>
<dbReference type="Pfam" id="PF00175">
    <property type="entry name" value="NAD_binding_1"/>
    <property type="match status" value="1"/>
</dbReference>
<dbReference type="GO" id="GO:0097361">
    <property type="term" value="C:cytosolic [4Fe-4S] assembly targeting complex"/>
    <property type="evidence" value="ECO:0007669"/>
    <property type="project" value="EnsemblFungi"/>
</dbReference>
<comment type="cofactor">
    <cofactor evidence="1 9">
        <name>FMN</name>
        <dbReference type="ChEBI" id="CHEBI:58210"/>
    </cofactor>
</comment>
<feature type="domain" description="FAD-binding FR-type" evidence="11">
    <location>
        <begin position="213"/>
        <end position="475"/>
    </location>
</feature>
<dbReference type="PANTHER" id="PTHR19384">
    <property type="entry name" value="NITRIC OXIDE SYNTHASE-RELATED"/>
    <property type="match status" value="1"/>
</dbReference>
<comment type="subcellular location">
    <subcellularLocation>
        <location evidence="9">Cytoplasm</location>
    </subcellularLocation>
    <subcellularLocation>
        <location evidence="9">Mitochondrion</location>
    </subcellularLocation>
    <text evidence="9">Relocalizes to mitochondria after H(2)O(2) exposure.</text>
</comment>
<comment type="similarity">
    <text evidence="9">In the C-terminal section; belongs to the flavoprotein pyridine nucleotide cytochrome reductase family.</text>
</comment>
<evidence type="ECO:0000256" key="9">
    <source>
        <dbReference type="HAMAP-Rule" id="MF_03178"/>
    </source>
</evidence>
<dbReference type="InterPro" id="IPR008254">
    <property type="entry name" value="Flavodoxin/NO_synth"/>
</dbReference>
<dbReference type="InterPro" id="IPR023173">
    <property type="entry name" value="NADPH_Cyt_P450_Rdtase_alpha"/>
</dbReference>
<dbReference type="GO" id="GO:0016651">
    <property type="term" value="F:oxidoreductase activity, acting on NAD(P)H"/>
    <property type="evidence" value="ECO:0007669"/>
    <property type="project" value="UniProtKB-UniRule"/>
</dbReference>
<evidence type="ECO:0000256" key="4">
    <source>
        <dbReference type="ARBA" id="ARBA00022630"/>
    </source>
</evidence>
<dbReference type="AlphaFoldDB" id="A0A167F185"/>
<comment type="subunit">
    <text evidence="9">Interacts with DRE2; as part of the cytosolic iron-sulfur (Fe-S) protein assembly (CIA) machinery.</text>
</comment>
<dbReference type="Gene3D" id="1.20.990.10">
    <property type="entry name" value="NADPH-cytochrome p450 Reductase, Chain A, domain 3"/>
    <property type="match status" value="1"/>
</dbReference>
<dbReference type="PROSITE" id="PS50902">
    <property type="entry name" value="FLAVODOXIN_LIKE"/>
    <property type="match status" value="1"/>
</dbReference>
<feature type="binding site" evidence="9">
    <location>
        <position position="140"/>
    </location>
    <ligand>
        <name>FMN</name>
        <dbReference type="ChEBI" id="CHEBI:58210"/>
    </ligand>
</feature>
<dbReference type="GO" id="GO:0005739">
    <property type="term" value="C:mitochondrion"/>
    <property type="evidence" value="ECO:0007669"/>
    <property type="project" value="UniProtKB-SubCell"/>
</dbReference>
<feature type="binding site" evidence="9">
    <location>
        <begin position="555"/>
        <end position="556"/>
    </location>
    <ligand>
        <name>NADP(+)</name>
        <dbReference type="ChEBI" id="CHEBI:58349"/>
    </ligand>
</feature>
<keyword evidence="3 9" id="KW-0963">Cytoplasm</keyword>
<feature type="binding site" evidence="9">
    <location>
        <position position="363"/>
    </location>
    <ligand>
        <name>FAD</name>
        <dbReference type="ChEBI" id="CHEBI:57692"/>
    </ligand>
</feature>
<dbReference type="HAMAP" id="MF_03178">
    <property type="entry name" value="NDOR1"/>
    <property type="match status" value="1"/>
</dbReference>
<dbReference type="InterPro" id="IPR001094">
    <property type="entry name" value="Flavdoxin-like"/>
</dbReference>
<evidence type="ECO:0000256" key="1">
    <source>
        <dbReference type="ARBA" id="ARBA00001917"/>
    </source>
</evidence>
<dbReference type="GO" id="GO:0016226">
    <property type="term" value="P:iron-sulfur cluster assembly"/>
    <property type="evidence" value="ECO:0007669"/>
    <property type="project" value="UniProtKB-UniRule"/>
</dbReference>
<evidence type="ECO:0000259" key="11">
    <source>
        <dbReference type="PROSITE" id="PS51384"/>
    </source>
</evidence>
<dbReference type="KEGG" id="slb:AWJ20_2299"/>
<accession>A0A167F185</accession>
<protein>
    <recommendedName>
        <fullName evidence="9">NADPH-dependent diflavin oxidoreductase 1</fullName>
        <ecNumber evidence="9">1.18.1.-</ecNumber>
    </recommendedName>
    <alternativeName>
        <fullName evidence="9">NADPH-dependent FMN and FAD-containing oxidoreductase</fullName>
    </alternativeName>
</protein>
<feature type="binding site" evidence="9">
    <location>
        <begin position="393"/>
        <end position="396"/>
    </location>
    <ligand>
        <name>FAD</name>
        <dbReference type="ChEBI" id="CHEBI:57692"/>
    </ligand>
</feature>
<comment type="similarity">
    <text evidence="9">In the N-terminal section; belongs to the flavodoxin family.</text>
</comment>
<evidence type="ECO:0000256" key="6">
    <source>
        <dbReference type="ARBA" id="ARBA00022827"/>
    </source>
</evidence>
<dbReference type="GO" id="GO:0160246">
    <property type="term" value="F:NADPH-iron-sulfur [2Fe-2S] protein oxidoreductase activity"/>
    <property type="evidence" value="ECO:0007669"/>
    <property type="project" value="EnsemblFungi"/>
</dbReference>
<dbReference type="InterPro" id="IPR017938">
    <property type="entry name" value="Riboflavin_synthase-like_b-brl"/>
</dbReference>
<dbReference type="InterPro" id="IPR029039">
    <property type="entry name" value="Flavoprotein-like_sf"/>
</dbReference>
<keyword evidence="4 9" id="KW-0285">Flavoprotein</keyword>
<dbReference type="Gene3D" id="3.40.50.360">
    <property type="match status" value="1"/>
</dbReference>
<dbReference type="PRINTS" id="PR00371">
    <property type="entry name" value="FPNCR"/>
</dbReference>
<keyword evidence="6 9" id="KW-0274">FAD</keyword>
<comment type="similarity">
    <text evidence="9">Belongs to the NADPH-dependent diflavin oxidoreductase NDOR1 family.</text>
</comment>
<comment type="cofactor">
    <cofactor evidence="2 9">
        <name>FAD</name>
        <dbReference type="ChEBI" id="CHEBI:57692"/>
    </cofactor>
</comment>
<dbReference type="GO" id="GO:0005829">
    <property type="term" value="C:cytosol"/>
    <property type="evidence" value="ECO:0007669"/>
    <property type="project" value="EnsemblFungi"/>
</dbReference>
<dbReference type="Gene3D" id="3.40.50.80">
    <property type="entry name" value="Nucleotide-binding domain of ferredoxin-NADP reductase (FNR) module"/>
    <property type="match status" value="1"/>
</dbReference>
<dbReference type="InterPro" id="IPR028879">
    <property type="entry name" value="NDOR1"/>
</dbReference>
<dbReference type="EC" id="1.18.1.-" evidence="9"/>
<comment type="catalytic activity">
    <reaction evidence="9">
        <text>2 oxidized [2Fe-2S]-[protein] + NADPH = 2 reduced [2Fe-2S]-[protein] + NADP(+) + H(+)</text>
        <dbReference type="Rhea" id="RHEA:67716"/>
        <dbReference type="Rhea" id="RHEA-COMP:17327"/>
        <dbReference type="Rhea" id="RHEA-COMP:17328"/>
        <dbReference type="ChEBI" id="CHEBI:15378"/>
        <dbReference type="ChEBI" id="CHEBI:33737"/>
        <dbReference type="ChEBI" id="CHEBI:33738"/>
        <dbReference type="ChEBI" id="CHEBI:57783"/>
        <dbReference type="ChEBI" id="CHEBI:58349"/>
    </reaction>
</comment>
<comment type="caution">
    <text evidence="9">Lacks conserved residue(s) required for the propagation of feature annotation.</text>
</comment>
<comment type="function">
    <text evidence="9">NADPH-dependent reductase which is a central component of the cytosolic iron-sulfur (Fe-S) protein assembly (CIA) machinery. Transfers electrons from NADPH via its FAD and FMN prosthetic groups to the [2Fe-2S] cluster of DRE2, another key component of the CIA machinery. In turn, this reduced cluster provides electrons for assembly of cytosolic iron-sulfur cluster proteins. Positively controls H(2)O(2)-induced cell death.</text>
</comment>
<evidence type="ECO:0000256" key="5">
    <source>
        <dbReference type="ARBA" id="ARBA00022643"/>
    </source>
</evidence>
<feature type="domain" description="Flavodoxin-like" evidence="10">
    <location>
        <begin position="14"/>
        <end position="158"/>
    </location>
</feature>
<dbReference type="PANTHER" id="PTHR19384:SF10">
    <property type="entry name" value="NADPH-DEPENDENT DIFLAVIN OXIDOREDUCTASE 1"/>
    <property type="match status" value="1"/>
</dbReference>
<evidence type="ECO:0000313" key="13">
    <source>
        <dbReference type="Proteomes" id="UP000189580"/>
    </source>
</evidence>
<dbReference type="GO" id="GO:0050661">
    <property type="term" value="F:NADP binding"/>
    <property type="evidence" value="ECO:0007669"/>
    <property type="project" value="UniProtKB-UniRule"/>
</dbReference>
<dbReference type="RefSeq" id="XP_018737171.1">
    <property type="nucleotide sequence ID" value="XM_018879236.1"/>
</dbReference>
<reference evidence="12 13" key="1">
    <citation type="submission" date="2016-02" db="EMBL/GenBank/DDBJ databases">
        <title>Complete genome sequence and transcriptome regulation of the pentose utilising yeast Sugiyamaella lignohabitans.</title>
        <authorList>
            <person name="Bellasio M."/>
            <person name="Peymann A."/>
            <person name="Valli M."/>
            <person name="Sipitzky M."/>
            <person name="Graf A."/>
            <person name="Sauer M."/>
            <person name="Marx H."/>
            <person name="Mattanovich D."/>
        </authorList>
    </citation>
    <scope>NUCLEOTIDE SEQUENCE [LARGE SCALE GENOMIC DNA]</scope>
    <source>
        <strain evidence="12 13">CBS 10342</strain>
    </source>
</reference>
<dbReference type="InterPro" id="IPR003097">
    <property type="entry name" value="CysJ-like_FAD-binding"/>
</dbReference>
<dbReference type="GeneID" id="30034194"/>
<name>A0A167F185_9ASCO</name>
<dbReference type="SUPFAM" id="SSF52343">
    <property type="entry name" value="Ferredoxin reductase-like, C-terminal NADP-linked domain"/>
    <property type="match status" value="1"/>
</dbReference>
<evidence type="ECO:0000256" key="7">
    <source>
        <dbReference type="ARBA" id="ARBA00022857"/>
    </source>
</evidence>
<keyword evidence="7 9" id="KW-0521">NADP</keyword>
<dbReference type="PROSITE" id="PS51384">
    <property type="entry name" value="FAD_FR"/>
    <property type="match status" value="1"/>
</dbReference>
<dbReference type="SUPFAM" id="SSF63380">
    <property type="entry name" value="Riboflavin synthase domain-like"/>
    <property type="match status" value="1"/>
</dbReference>
<feature type="binding site" evidence="9">
    <location>
        <begin position="20"/>
        <end position="25"/>
    </location>
    <ligand>
        <name>FMN</name>
        <dbReference type="ChEBI" id="CHEBI:58210"/>
    </ligand>
</feature>
<evidence type="ECO:0000256" key="8">
    <source>
        <dbReference type="ARBA" id="ARBA00023002"/>
    </source>
</evidence>
<dbReference type="FunFam" id="3.40.50.80:FF:000030">
    <property type="entry name" value="NADPH-dependent diflavin oxidoreductase 1"/>
    <property type="match status" value="1"/>
</dbReference>
<dbReference type="InterPro" id="IPR001433">
    <property type="entry name" value="OxRdtase_FAD/NAD-bd"/>
</dbReference>
<dbReference type="Proteomes" id="UP000189580">
    <property type="component" value="Chromosome b"/>
</dbReference>
<dbReference type="GO" id="GO:0034599">
    <property type="term" value="P:cellular response to oxidative stress"/>
    <property type="evidence" value="ECO:0007669"/>
    <property type="project" value="EnsemblFungi"/>
</dbReference>
<dbReference type="InterPro" id="IPR001709">
    <property type="entry name" value="Flavoprot_Pyr_Nucl_cyt_Rdtase"/>
</dbReference>
<dbReference type="GO" id="GO:0050660">
    <property type="term" value="F:flavin adenine dinucleotide binding"/>
    <property type="evidence" value="ECO:0007669"/>
    <property type="project" value="UniProtKB-UniRule"/>
</dbReference>
<gene>
    <name evidence="9 12" type="primary">TAH18</name>
    <name evidence="12" type="ORF">AWJ20_2299</name>
</gene>
<dbReference type="GO" id="GO:0045429">
    <property type="term" value="P:positive regulation of nitric oxide biosynthetic process"/>
    <property type="evidence" value="ECO:0007669"/>
    <property type="project" value="EnsemblFungi"/>
</dbReference>
<evidence type="ECO:0000259" key="10">
    <source>
        <dbReference type="PROSITE" id="PS50902"/>
    </source>
</evidence>
<dbReference type="InterPro" id="IPR017927">
    <property type="entry name" value="FAD-bd_FR_type"/>
</dbReference>
<feature type="binding site" evidence="9">
    <location>
        <position position="491"/>
    </location>
    <ligand>
        <name>NADP(+)</name>
        <dbReference type="ChEBI" id="CHEBI:58349"/>
    </ligand>
</feature>
<organism evidence="12 13">
    <name type="scientific">Sugiyamaella lignohabitans</name>
    <dbReference type="NCBI Taxonomy" id="796027"/>
    <lineage>
        <taxon>Eukaryota</taxon>
        <taxon>Fungi</taxon>
        <taxon>Dikarya</taxon>
        <taxon>Ascomycota</taxon>
        <taxon>Saccharomycotina</taxon>
        <taxon>Dipodascomycetes</taxon>
        <taxon>Dipodascales</taxon>
        <taxon>Trichomonascaceae</taxon>
        <taxon>Sugiyamaella</taxon>
    </lineage>
</organism>
<dbReference type="Pfam" id="PF00258">
    <property type="entry name" value="Flavodoxin_1"/>
    <property type="match status" value="1"/>
</dbReference>
<dbReference type="PRINTS" id="PR00369">
    <property type="entry name" value="FLAVODOXIN"/>
</dbReference>
<keyword evidence="13" id="KW-1185">Reference proteome</keyword>
<feature type="binding site" evidence="9">
    <location>
        <begin position="448"/>
        <end position="451"/>
    </location>
    <ligand>
        <name>FAD</name>
        <dbReference type="ChEBI" id="CHEBI:57692"/>
    </ligand>
</feature>
<dbReference type="EMBL" id="CP014503">
    <property type="protein sequence ID" value="ANB14694.1"/>
    <property type="molecule type" value="Genomic_DNA"/>
</dbReference>
<feature type="binding site" evidence="9">
    <location>
        <position position="634"/>
    </location>
    <ligand>
        <name>FAD</name>
        <dbReference type="ChEBI" id="CHEBI:57692"/>
    </ligand>
</feature>
<dbReference type="InterPro" id="IPR039261">
    <property type="entry name" value="FNR_nucleotide-bd"/>
</dbReference>
<dbReference type="GO" id="GO:0010181">
    <property type="term" value="F:FMN binding"/>
    <property type="evidence" value="ECO:0007669"/>
    <property type="project" value="UniProtKB-UniRule"/>
</dbReference>
<dbReference type="Pfam" id="PF00667">
    <property type="entry name" value="FAD_binding_1"/>
    <property type="match status" value="1"/>
</dbReference>
<keyword evidence="5 9" id="KW-0288">FMN</keyword>
<evidence type="ECO:0000256" key="3">
    <source>
        <dbReference type="ARBA" id="ARBA00022490"/>
    </source>
</evidence>